<dbReference type="RefSeq" id="WP_089320759.1">
    <property type="nucleotide sequence ID" value="NZ_FZOQ01000020.1"/>
</dbReference>
<dbReference type="Proteomes" id="UP000198432">
    <property type="component" value="Unassembled WGS sequence"/>
</dbReference>
<reference evidence="8" key="1">
    <citation type="submission" date="2017-06" db="EMBL/GenBank/DDBJ databases">
        <authorList>
            <person name="Varghese N."/>
            <person name="Submissions S."/>
        </authorList>
    </citation>
    <scope>NUCLEOTIDE SEQUENCE [LARGE SCALE GENOMIC DNA]</scope>
    <source>
        <strain evidence="8">NKM1</strain>
    </source>
</reference>
<evidence type="ECO:0000256" key="4">
    <source>
        <dbReference type="SAM" id="MobiDB-lite"/>
    </source>
</evidence>
<evidence type="ECO:0000259" key="5">
    <source>
        <dbReference type="PROSITE" id="PS51736"/>
    </source>
</evidence>
<dbReference type="PROSITE" id="PS51737">
    <property type="entry name" value="RECOMBINASE_DNA_BIND"/>
    <property type="match status" value="1"/>
</dbReference>
<sequence>MKEKDLFTNKRQKKNSQKKETNNVVIYTRVSTKEQYETNASLGTQKKVCEEFAKKNGYNVVKSFGDTYESAKTDKGRKHFQAMLDYIKKHKKDIRGVIVYDYSRFSRSEENVVLVYELKRLGVEVLSATQHIDTKSSTGKFAQALQLILANLDNEQKSERTKAGIIEKLKQGIWPTKLPVGYAKNQETKSVEITKEGELIKEAFILIASGDTITSIKKKMDRKGFRRDIRRWGDILDNPFYCGLIVHRLLDYQPIKGVHPPLISVEQWEKIKRARAGKEIVQSYINAAPFYPLKGFISCACGRKFTGYQAKKKAKPNGNFFYYKCNNSSCYTNVSTKVAEQEFATFLSKLSLNKNLQGVFKKQLKATYLNYKNESRLKKKKLEADIKDYENKSRLLTDKWLYEGLDKEIYQEHKLMLEEGKAAAVQEHNLLELELSNPDEFINFAVYISANLHRLWEKAEVGVKKRLQELVFPQGVSFVKETKSYRTPEINIIFKLNGSKPENRGHKKSGEISNSANSPASVPWAVVLLYSAS</sequence>
<evidence type="ECO:0000256" key="3">
    <source>
        <dbReference type="SAM" id="Coils"/>
    </source>
</evidence>
<dbReference type="AlphaFoldDB" id="A0A239J579"/>
<evidence type="ECO:0000313" key="7">
    <source>
        <dbReference type="EMBL" id="SNT00403.1"/>
    </source>
</evidence>
<keyword evidence="8" id="KW-1185">Reference proteome</keyword>
<dbReference type="CDD" id="cd00338">
    <property type="entry name" value="Ser_Recombinase"/>
    <property type="match status" value="1"/>
</dbReference>
<feature type="domain" description="Resolvase/invertase-type recombinase catalytic" evidence="5">
    <location>
        <begin position="23"/>
        <end position="172"/>
    </location>
</feature>
<keyword evidence="1" id="KW-0238">DNA-binding</keyword>
<dbReference type="Gene3D" id="3.90.1750.20">
    <property type="entry name" value="Putative Large Serine Recombinase, Chain B, Domain 2"/>
    <property type="match status" value="1"/>
</dbReference>
<dbReference type="PANTHER" id="PTHR30461">
    <property type="entry name" value="DNA-INVERTASE FROM LAMBDOID PROPHAGE"/>
    <property type="match status" value="1"/>
</dbReference>
<dbReference type="PROSITE" id="PS51736">
    <property type="entry name" value="RECOMBINASES_3"/>
    <property type="match status" value="1"/>
</dbReference>
<accession>A0A239J579</accession>
<dbReference type="InterPro" id="IPR011109">
    <property type="entry name" value="DNA_bind_recombinase_dom"/>
</dbReference>
<dbReference type="InterPro" id="IPR036162">
    <property type="entry name" value="Resolvase-like_N_sf"/>
</dbReference>
<dbReference type="GO" id="GO:0000150">
    <property type="term" value="F:DNA strand exchange activity"/>
    <property type="evidence" value="ECO:0007669"/>
    <property type="project" value="InterPro"/>
</dbReference>
<dbReference type="Pfam" id="PF00239">
    <property type="entry name" value="Resolvase"/>
    <property type="match status" value="1"/>
</dbReference>
<dbReference type="SMART" id="SM00857">
    <property type="entry name" value="Resolvase"/>
    <property type="match status" value="1"/>
</dbReference>
<dbReference type="InterPro" id="IPR050639">
    <property type="entry name" value="SSR_resolvase"/>
</dbReference>
<dbReference type="Gene3D" id="3.40.50.1390">
    <property type="entry name" value="Resolvase, N-terminal catalytic domain"/>
    <property type="match status" value="1"/>
</dbReference>
<dbReference type="InterPro" id="IPR038109">
    <property type="entry name" value="DNA_bind_recomb_sf"/>
</dbReference>
<evidence type="ECO:0000259" key="6">
    <source>
        <dbReference type="PROSITE" id="PS51737"/>
    </source>
</evidence>
<dbReference type="InterPro" id="IPR006119">
    <property type="entry name" value="Resolv_N"/>
</dbReference>
<gene>
    <name evidence="7" type="ORF">SAMN06296052_12028</name>
</gene>
<organism evidence="7 8">
    <name type="scientific">Pontibacter ummariensis</name>
    <dbReference type="NCBI Taxonomy" id="1610492"/>
    <lineage>
        <taxon>Bacteria</taxon>
        <taxon>Pseudomonadati</taxon>
        <taxon>Bacteroidota</taxon>
        <taxon>Cytophagia</taxon>
        <taxon>Cytophagales</taxon>
        <taxon>Hymenobacteraceae</taxon>
        <taxon>Pontibacter</taxon>
    </lineage>
</organism>
<dbReference type="EMBL" id="FZOQ01000020">
    <property type="protein sequence ID" value="SNT00403.1"/>
    <property type="molecule type" value="Genomic_DNA"/>
</dbReference>
<feature type="region of interest" description="Disordered" evidence="4">
    <location>
        <begin position="1"/>
        <end position="20"/>
    </location>
</feature>
<evidence type="ECO:0000256" key="2">
    <source>
        <dbReference type="ARBA" id="ARBA00023172"/>
    </source>
</evidence>
<feature type="coiled-coil region" evidence="3">
    <location>
        <begin position="372"/>
        <end position="399"/>
    </location>
</feature>
<evidence type="ECO:0000313" key="8">
    <source>
        <dbReference type="Proteomes" id="UP000198432"/>
    </source>
</evidence>
<keyword evidence="3" id="KW-0175">Coiled coil</keyword>
<evidence type="ECO:0000256" key="1">
    <source>
        <dbReference type="ARBA" id="ARBA00023125"/>
    </source>
</evidence>
<dbReference type="SUPFAM" id="SSF53041">
    <property type="entry name" value="Resolvase-like"/>
    <property type="match status" value="1"/>
</dbReference>
<dbReference type="Pfam" id="PF07508">
    <property type="entry name" value="Recombinase"/>
    <property type="match status" value="1"/>
</dbReference>
<feature type="domain" description="Recombinase" evidence="6">
    <location>
        <begin position="179"/>
        <end position="282"/>
    </location>
</feature>
<dbReference type="GO" id="GO:0003677">
    <property type="term" value="F:DNA binding"/>
    <property type="evidence" value="ECO:0007669"/>
    <property type="project" value="UniProtKB-KW"/>
</dbReference>
<dbReference type="PANTHER" id="PTHR30461:SF2">
    <property type="entry name" value="SERINE RECOMBINASE PINE-RELATED"/>
    <property type="match status" value="1"/>
</dbReference>
<proteinExistence type="predicted"/>
<protein>
    <submittedName>
        <fullName evidence="7">Site-specific DNA recombinase</fullName>
    </submittedName>
</protein>
<keyword evidence="2" id="KW-0233">DNA recombination</keyword>
<name>A0A239J579_9BACT</name>
<dbReference type="OrthoDB" id="9815006at2"/>